<dbReference type="AlphaFoldDB" id="A0A6M0RB07"/>
<keyword evidence="2 6" id="KW-0812">Transmembrane</keyword>
<gene>
    <name evidence="8" type="ORF">FDF74_06435</name>
</gene>
<evidence type="ECO:0000256" key="3">
    <source>
        <dbReference type="ARBA" id="ARBA00022989"/>
    </source>
</evidence>
<dbReference type="EMBL" id="SXDP01000004">
    <property type="protein sequence ID" value="NEZ46850.1"/>
    <property type="molecule type" value="Genomic_DNA"/>
</dbReference>
<sequence>MRNGFIFSLIAALIVAIFAIQNSAVMPIKFLFWQANISLALIILISAILGAVIVALLGIKKEFNIKKENKNLLRKVQELEENIKVSKDIIDEKTEELPQKESAMDNDS</sequence>
<evidence type="ECO:0000256" key="6">
    <source>
        <dbReference type="SAM" id="Phobius"/>
    </source>
</evidence>
<name>A0A6M0RB07_9CLOT</name>
<keyword evidence="3 6" id="KW-1133">Transmembrane helix</keyword>
<evidence type="ECO:0000256" key="1">
    <source>
        <dbReference type="ARBA" id="ARBA00022475"/>
    </source>
</evidence>
<accession>A0A6M0RB07</accession>
<protein>
    <submittedName>
        <fullName evidence="8">LapA family protein</fullName>
    </submittedName>
</protein>
<dbReference type="PANTHER" id="PTHR41335">
    <property type="entry name" value="MEMBRANE PROTEIN-RELATED"/>
    <property type="match status" value="1"/>
</dbReference>
<keyword evidence="1" id="KW-1003">Cell membrane</keyword>
<evidence type="ECO:0000256" key="4">
    <source>
        <dbReference type="ARBA" id="ARBA00023136"/>
    </source>
</evidence>
<organism evidence="8 9">
    <name type="scientific">Clostridium niameyense</name>
    <dbReference type="NCBI Taxonomy" id="1622073"/>
    <lineage>
        <taxon>Bacteria</taxon>
        <taxon>Bacillati</taxon>
        <taxon>Bacillota</taxon>
        <taxon>Clostridia</taxon>
        <taxon>Eubacteriales</taxon>
        <taxon>Clostridiaceae</taxon>
        <taxon>Clostridium</taxon>
    </lineage>
</organism>
<evidence type="ECO:0000256" key="5">
    <source>
        <dbReference type="SAM" id="Coils"/>
    </source>
</evidence>
<evidence type="ECO:0000313" key="9">
    <source>
        <dbReference type="Proteomes" id="UP000473885"/>
    </source>
</evidence>
<proteinExistence type="predicted"/>
<feature type="transmembrane region" description="Helical" evidence="6">
    <location>
        <begin position="35"/>
        <end position="59"/>
    </location>
</feature>
<feature type="coiled-coil region" evidence="5">
    <location>
        <begin position="62"/>
        <end position="96"/>
    </location>
</feature>
<dbReference type="InterPro" id="IPR010445">
    <property type="entry name" value="LapA_dom"/>
</dbReference>
<dbReference type="Pfam" id="PF06305">
    <property type="entry name" value="LapA_dom"/>
    <property type="match status" value="1"/>
</dbReference>
<dbReference type="RefSeq" id="WP_050607816.1">
    <property type="nucleotide sequence ID" value="NZ_CABKUB010000006.1"/>
</dbReference>
<feature type="domain" description="Lipopolysaccharide assembly protein A" evidence="7">
    <location>
        <begin position="21"/>
        <end position="83"/>
    </location>
</feature>
<reference evidence="8 9" key="1">
    <citation type="submission" date="2019-04" db="EMBL/GenBank/DDBJ databases">
        <title>Genome sequencing of Clostridium botulinum Groups I-IV and Clostridium butyricum.</title>
        <authorList>
            <person name="Brunt J."/>
            <person name="Van Vliet A.H.M."/>
            <person name="Stringer S.C."/>
            <person name="Carter A.T."/>
            <person name="Peck M.W."/>
        </authorList>
    </citation>
    <scope>NUCLEOTIDE SEQUENCE [LARGE SCALE GENOMIC DNA]</scope>
    <source>
        <strain evidence="8 9">IFR 18/094</strain>
    </source>
</reference>
<keyword evidence="4 6" id="KW-0472">Membrane</keyword>
<dbReference type="PANTHER" id="PTHR41335:SF1">
    <property type="entry name" value="MEMBRANE PROTEIN"/>
    <property type="match status" value="1"/>
</dbReference>
<dbReference type="GO" id="GO:0005886">
    <property type="term" value="C:plasma membrane"/>
    <property type="evidence" value="ECO:0007669"/>
    <property type="project" value="InterPro"/>
</dbReference>
<keyword evidence="5" id="KW-0175">Coiled coil</keyword>
<comment type="caution">
    <text evidence="8">The sequence shown here is derived from an EMBL/GenBank/DDBJ whole genome shotgun (WGS) entry which is preliminary data.</text>
</comment>
<dbReference type="Proteomes" id="UP000473885">
    <property type="component" value="Unassembled WGS sequence"/>
</dbReference>
<evidence type="ECO:0000256" key="2">
    <source>
        <dbReference type="ARBA" id="ARBA00022692"/>
    </source>
</evidence>
<evidence type="ECO:0000259" key="7">
    <source>
        <dbReference type="Pfam" id="PF06305"/>
    </source>
</evidence>
<keyword evidence="9" id="KW-1185">Reference proteome</keyword>
<evidence type="ECO:0000313" key="8">
    <source>
        <dbReference type="EMBL" id="NEZ46850.1"/>
    </source>
</evidence>